<dbReference type="Gene3D" id="3.40.390.80">
    <property type="entry name" value="Peptidase M60, enhancin-like domain 2"/>
    <property type="match status" value="1"/>
</dbReference>
<dbReference type="InterPro" id="IPR036573">
    <property type="entry name" value="CBM_sf_5/12"/>
</dbReference>
<dbReference type="InterPro" id="IPR003610">
    <property type="entry name" value="CBM5/12"/>
</dbReference>
<dbReference type="Proteomes" id="UP000664360">
    <property type="component" value="Chromosome"/>
</dbReference>
<dbReference type="EMBL" id="CP147250">
    <property type="protein sequence ID" value="WYJ80976.1"/>
    <property type="molecule type" value="Genomic_DNA"/>
</dbReference>
<protein>
    <recommendedName>
        <fullName evidence="8">S-layer protein</fullName>
    </recommendedName>
</protein>
<keyword evidence="1" id="KW-0378">Hydrolase</keyword>
<dbReference type="SMART" id="SM01276">
    <property type="entry name" value="M60-like"/>
    <property type="match status" value="1"/>
</dbReference>
<feature type="domain" description="Fibronectin type-III" evidence="4">
    <location>
        <begin position="402"/>
        <end position="487"/>
    </location>
</feature>
<dbReference type="Gene3D" id="1.10.390.30">
    <property type="entry name" value="Peptidase M60, enhancin-like domain 3"/>
    <property type="match status" value="1"/>
</dbReference>
<dbReference type="SUPFAM" id="SSF49265">
    <property type="entry name" value="Fibronectin type III"/>
    <property type="match status" value="2"/>
</dbReference>
<dbReference type="Pfam" id="PF00041">
    <property type="entry name" value="fn3"/>
    <property type="match status" value="2"/>
</dbReference>
<feature type="domain" description="Fibronectin type-III" evidence="4">
    <location>
        <begin position="591"/>
        <end position="676"/>
    </location>
</feature>
<name>A0ABZ2T2P7_9ENTE</name>
<dbReference type="Pfam" id="PF13402">
    <property type="entry name" value="Peptidase_M60"/>
    <property type="match status" value="1"/>
</dbReference>
<dbReference type="CDD" id="cd12215">
    <property type="entry name" value="ChiC_BD"/>
    <property type="match status" value="2"/>
</dbReference>
<dbReference type="InterPro" id="IPR031161">
    <property type="entry name" value="Peptidase_M60_dom"/>
</dbReference>
<evidence type="ECO:0000259" key="4">
    <source>
        <dbReference type="PROSITE" id="PS50853"/>
    </source>
</evidence>
<feature type="region of interest" description="Disordered" evidence="3">
    <location>
        <begin position="386"/>
        <end position="405"/>
    </location>
</feature>
<dbReference type="Gene3D" id="2.60.40.10">
    <property type="entry name" value="Immunoglobulins"/>
    <property type="match status" value="3"/>
</dbReference>
<evidence type="ECO:0000256" key="2">
    <source>
        <dbReference type="ARBA" id="ARBA00023326"/>
    </source>
</evidence>
<keyword evidence="2" id="KW-0624">Polysaccharide degradation</keyword>
<sequence>MSVLDNKFGPSSNQSTGIYKRAGDTIEIYVDETTDQTALPIYSISGTALKDNFEGWNQIGQLRRGRNVIATNQEGVIHLRNETARTAQGKLSVEIRGGVTIPRFILGETTTQEWASILANHPDAQGYELVADRLILTGSNRTINLVKDPELILRSHLKVIELHDQTSGLDGSGPQHRLPINLGQHMRETAQDSWYMYAFFQHTGYHQQGGMQVVLDPLNANQWGIWHELGHIYQMTRMDWRGLDEVTVNIFSLRAQKALGVRSRLEQENTYSTIFNYLNSSGQKHFDNQGIWTRLGMFWQLELAFGEDFYPNLHKFYREEARSLPSEQAKRQYFVTSASKISGKNLLPFFEAWGIEVTPESRAELEKLPNLTKKIWEYRDEMTGEVGNIDGEENKDTQAPTVPTGLTASEVTTNSATIRWNQASDNIKVKGYHIYRDGKKVTSVEGTEFTDQNLASDTAYSYEVSAYDEAGNESAKSNAMTLRTKGESTDTQAPSVPNGLVAEEVTTNSVKLKWNQATDDVGVKGYHIYRNTVRVATVDRLEHLDLQLVSNTAYAYQVSAFDEAGNESGRSQFLTVVTRREEQADTQAPTVPSSLTAGTITTNSIQLNWQTATDNVAVTGYHIYRDGVRIQSISGTSFTDQSLTSNTTYTYQVSAYDAAGNESGKSQPLAVKTNEEAASQDTWRSDQIYVAGDTVIYQGIEYRAKWWVRGDRPDTSAAWERTSPLSMVEWNSSRSYVGGERVRYQGKIYEARWWNVNANPSTNSVWVLIG</sequence>
<dbReference type="InterPro" id="IPR013783">
    <property type="entry name" value="Ig-like_fold"/>
</dbReference>
<dbReference type="Gene3D" id="2.10.10.20">
    <property type="entry name" value="Carbohydrate-binding module superfamily 5/12"/>
    <property type="match status" value="2"/>
</dbReference>
<evidence type="ECO:0000313" key="6">
    <source>
        <dbReference type="EMBL" id="WYJ80976.1"/>
    </source>
</evidence>
<feature type="domain" description="Fibronectin type-III" evidence="4">
    <location>
        <begin position="496"/>
        <end position="581"/>
    </location>
</feature>
<dbReference type="Pfam" id="PF02839">
    <property type="entry name" value="CBM_5_12"/>
    <property type="match status" value="2"/>
</dbReference>
<dbReference type="InterPro" id="IPR036116">
    <property type="entry name" value="FN3_sf"/>
</dbReference>
<gene>
    <name evidence="6" type="ORF">DOK79_002560</name>
</gene>
<dbReference type="InterPro" id="IPR050713">
    <property type="entry name" value="RTP_Phos/Ushers"/>
</dbReference>
<evidence type="ECO:0008006" key="8">
    <source>
        <dbReference type="Google" id="ProtNLM"/>
    </source>
</evidence>
<accession>A0ABZ2T2P7</accession>
<keyword evidence="7" id="KW-1185">Reference proteome</keyword>
<evidence type="ECO:0000256" key="3">
    <source>
        <dbReference type="SAM" id="MobiDB-lite"/>
    </source>
</evidence>
<dbReference type="RefSeq" id="WP_242543315.1">
    <property type="nucleotide sequence ID" value="NZ_CP147250.1"/>
</dbReference>
<dbReference type="SMART" id="SM00495">
    <property type="entry name" value="ChtBD3"/>
    <property type="match status" value="2"/>
</dbReference>
<organism evidence="6 7">
    <name type="scientific">Candidatus Enterococcus mangumiae</name>
    <dbReference type="NCBI Taxonomy" id="2230878"/>
    <lineage>
        <taxon>Bacteria</taxon>
        <taxon>Bacillati</taxon>
        <taxon>Bacillota</taxon>
        <taxon>Bacilli</taxon>
        <taxon>Lactobacillales</taxon>
        <taxon>Enterococcaceae</taxon>
        <taxon>Enterococcus</taxon>
    </lineage>
</organism>
<dbReference type="InterPro" id="IPR042279">
    <property type="entry name" value="Pep_M60_3"/>
</dbReference>
<feature type="domain" description="Peptidase M60" evidence="5">
    <location>
        <begin position="11"/>
        <end position="306"/>
    </location>
</feature>
<evidence type="ECO:0000313" key="7">
    <source>
        <dbReference type="Proteomes" id="UP000664360"/>
    </source>
</evidence>
<dbReference type="SMART" id="SM00060">
    <property type="entry name" value="FN3"/>
    <property type="match status" value="3"/>
</dbReference>
<evidence type="ECO:0000259" key="5">
    <source>
        <dbReference type="PROSITE" id="PS51723"/>
    </source>
</evidence>
<dbReference type="PANTHER" id="PTHR46957">
    <property type="entry name" value="CYTOKINE RECEPTOR"/>
    <property type="match status" value="1"/>
</dbReference>
<proteinExistence type="predicted"/>
<reference evidence="6 7" key="1">
    <citation type="submission" date="2024-03" db="EMBL/GenBank/DDBJ databases">
        <title>The Genome Sequence of Enterococcus sp. DIV1094.</title>
        <authorList>
            <consortium name="The Broad Institute Genomics Platform"/>
            <consortium name="The Broad Institute Microbial Omics Core"/>
            <consortium name="The Broad Institute Genomic Center for Infectious Diseases"/>
            <person name="Earl A."/>
            <person name="Manson A."/>
            <person name="Gilmore M."/>
            <person name="Schwartman J."/>
            <person name="Shea T."/>
            <person name="Abouelleil A."/>
            <person name="Cao P."/>
            <person name="Chapman S."/>
            <person name="Cusick C."/>
            <person name="Young S."/>
            <person name="Neafsey D."/>
            <person name="Nusbaum C."/>
            <person name="Birren B."/>
        </authorList>
    </citation>
    <scope>NUCLEOTIDE SEQUENCE [LARGE SCALE GENOMIC DNA]</scope>
    <source>
        <strain evidence="6 7">DIV1094</strain>
    </source>
</reference>
<dbReference type="InterPro" id="IPR003961">
    <property type="entry name" value="FN3_dom"/>
</dbReference>
<dbReference type="PANTHER" id="PTHR46957:SF3">
    <property type="entry name" value="CYTOKINE RECEPTOR"/>
    <property type="match status" value="1"/>
</dbReference>
<dbReference type="Gene3D" id="2.60.120.1250">
    <property type="entry name" value="Peptidase M60, enhancin-like domain 1"/>
    <property type="match status" value="1"/>
</dbReference>
<dbReference type="PROSITE" id="PS51723">
    <property type="entry name" value="PEPTIDASE_M60"/>
    <property type="match status" value="1"/>
</dbReference>
<dbReference type="SUPFAM" id="SSF51055">
    <property type="entry name" value="Carbohydrate binding domain"/>
    <property type="match status" value="2"/>
</dbReference>
<dbReference type="PROSITE" id="PS50853">
    <property type="entry name" value="FN3"/>
    <property type="match status" value="3"/>
</dbReference>
<evidence type="ECO:0000256" key="1">
    <source>
        <dbReference type="ARBA" id="ARBA00022801"/>
    </source>
</evidence>
<keyword evidence="2" id="KW-0119">Carbohydrate metabolism</keyword>
<dbReference type="CDD" id="cd00063">
    <property type="entry name" value="FN3"/>
    <property type="match status" value="3"/>
</dbReference>